<dbReference type="GO" id="GO:0016887">
    <property type="term" value="F:ATP hydrolysis activity"/>
    <property type="evidence" value="ECO:0007669"/>
    <property type="project" value="InterPro"/>
</dbReference>
<dbReference type="PANTHER" id="PTHR43820:SF4">
    <property type="entry name" value="HIGH-AFFINITY BRANCHED-CHAIN AMINO ACID TRANSPORT ATP-BINDING PROTEIN LIVF"/>
    <property type="match status" value="1"/>
</dbReference>
<dbReference type="AlphaFoldDB" id="A0A2W7MY64"/>
<keyword evidence="2" id="KW-0813">Transport</keyword>
<evidence type="ECO:0000313" key="8">
    <source>
        <dbReference type="Proteomes" id="UP000248916"/>
    </source>
</evidence>
<keyword evidence="4 7" id="KW-0067">ATP-binding</keyword>
<accession>A0A2W7MY64</accession>
<organism evidence="7 8">
    <name type="scientific">Palleronia aestuarii</name>
    <dbReference type="NCBI Taxonomy" id="568105"/>
    <lineage>
        <taxon>Bacteria</taxon>
        <taxon>Pseudomonadati</taxon>
        <taxon>Pseudomonadota</taxon>
        <taxon>Alphaproteobacteria</taxon>
        <taxon>Rhodobacterales</taxon>
        <taxon>Roseobacteraceae</taxon>
        <taxon>Palleronia</taxon>
    </lineage>
</organism>
<sequence length="238" mass="25109">MSIGLAIENLHAGYGPATVLEDVSLTVNAGDIVAIVGANGAGKSTLLNTIAGLVPASSGRMRFGDTDIAATRADALPRKGLVLVPEGGRLFPFMTVRENLEVGGFSRRKSADFSTWLDEVMDLFPILRERQGQLAGSLSGGERQMCAIARAVMSQPDLIMLDEPSVGLSPKLAHEVLGLVQTLRDTKDVTVILVEQNVGEALAVSDQAHVLDHGRIVRSGPAAELADDPAIQKAYMGL</sequence>
<dbReference type="Gene3D" id="3.40.50.300">
    <property type="entry name" value="P-loop containing nucleotide triphosphate hydrolases"/>
    <property type="match status" value="1"/>
</dbReference>
<reference evidence="7 8" key="1">
    <citation type="submission" date="2018-06" db="EMBL/GenBank/DDBJ databases">
        <title>Genomic Encyclopedia of Archaeal and Bacterial Type Strains, Phase II (KMG-II): from individual species to whole genera.</title>
        <authorList>
            <person name="Goeker M."/>
        </authorList>
    </citation>
    <scope>NUCLEOTIDE SEQUENCE [LARGE SCALE GENOMIC DNA]</scope>
    <source>
        <strain evidence="7 8">DSM 22009</strain>
    </source>
</reference>
<evidence type="ECO:0000256" key="5">
    <source>
        <dbReference type="ARBA" id="ARBA00022970"/>
    </source>
</evidence>
<dbReference type="OrthoDB" id="9806149at2"/>
<proteinExistence type="inferred from homology"/>
<protein>
    <submittedName>
        <fullName evidence="7">Branched-chain amino acid transport system ATP-binding protein</fullName>
    </submittedName>
</protein>
<dbReference type="CDD" id="cd03224">
    <property type="entry name" value="ABC_TM1139_LivF_branched"/>
    <property type="match status" value="1"/>
</dbReference>
<dbReference type="GO" id="GO:0005524">
    <property type="term" value="F:ATP binding"/>
    <property type="evidence" value="ECO:0007669"/>
    <property type="project" value="UniProtKB-KW"/>
</dbReference>
<evidence type="ECO:0000256" key="2">
    <source>
        <dbReference type="ARBA" id="ARBA00022448"/>
    </source>
</evidence>
<keyword evidence="8" id="KW-1185">Reference proteome</keyword>
<dbReference type="SUPFAM" id="SSF52540">
    <property type="entry name" value="P-loop containing nucleoside triphosphate hydrolases"/>
    <property type="match status" value="1"/>
</dbReference>
<dbReference type="InterPro" id="IPR003439">
    <property type="entry name" value="ABC_transporter-like_ATP-bd"/>
</dbReference>
<dbReference type="GO" id="GO:0015807">
    <property type="term" value="P:L-amino acid transport"/>
    <property type="evidence" value="ECO:0007669"/>
    <property type="project" value="TreeGrafter"/>
</dbReference>
<comment type="similarity">
    <text evidence="1">Belongs to the ABC transporter superfamily.</text>
</comment>
<evidence type="ECO:0000256" key="1">
    <source>
        <dbReference type="ARBA" id="ARBA00005417"/>
    </source>
</evidence>
<keyword evidence="3" id="KW-0547">Nucleotide-binding</keyword>
<evidence type="ECO:0000259" key="6">
    <source>
        <dbReference type="PROSITE" id="PS50893"/>
    </source>
</evidence>
<dbReference type="GO" id="GO:0015658">
    <property type="term" value="F:branched-chain amino acid transmembrane transporter activity"/>
    <property type="evidence" value="ECO:0007669"/>
    <property type="project" value="TreeGrafter"/>
</dbReference>
<dbReference type="RefSeq" id="WP_111538465.1">
    <property type="nucleotide sequence ID" value="NZ_QKZL01000020.1"/>
</dbReference>
<evidence type="ECO:0000313" key="7">
    <source>
        <dbReference type="EMBL" id="PZX13035.1"/>
    </source>
</evidence>
<dbReference type="InterPro" id="IPR027417">
    <property type="entry name" value="P-loop_NTPase"/>
</dbReference>
<dbReference type="SMART" id="SM00382">
    <property type="entry name" value="AAA"/>
    <property type="match status" value="1"/>
</dbReference>
<keyword evidence="5" id="KW-0029">Amino-acid transport</keyword>
<evidence type="ECO:0000256" key="4">
    <source>
        <dbReference type="ARBA" id="ARBA00022840"/>
    </source>
</evidence>
<dbReference type="PROSITE" id="PS50893">
    <property type="entry name" value="ABC_TRANSPORTER_2"/>
    <property type="match status" value="1"/>
</dbReference>
<comment type="caution">
    <text evidence="7">The sequence shown here is derived from an EMBL/GenBank/DDBJ whole genome shotgun (WGS) entry which is preliminary data.</text>
</comment>
<gene>
    <name evidence="7" type="ORF">LX81_03412</name>
</gene>
<dbReference type="InterPro" id="IPR052156">
    <property type="entry name" value="BCAA_Transport_ATP-bd_LivF"/>
</dbReference>
<evidence type="ECO:0000256" key="3">
    <source>
        <dbReference type="ARBA" id="ARBA00022741"/>
    </source>
</evidence>
<dbReference type="PANTHER" id="PTHR43820">
    <property type="entry name" value="HIGH-AFFINITY BRANCHED-CHAIN AMINO ACID TRANSPORT ATP-BINDING PROTEIN LIVF"/>
    <property type="match status" value="1"/>
</dbReference>
<dbReference type="Pfam" id="PF00005">
    <property type="entry name" value="ABC_tran"/>
    <property type="match status" value="1"/>
</dbReference>
<dbReference type="InterPro" id="IPR003593">
    <property type="entry name" value="AAA+_ATPase"/>
</dbReference>
<dbReference type="EMBL" id="QKZL01000020">
    <property type="protein sequence ID" value="PZX13035.1"/>
    <property type="molecule type" value="Genomic_DNA"/>
</dbReference>
<dbReference type="Proteomes" id="UP000248916">
    <property type="component" value="Unassembled WGS sequence"/>
</dbReference>
<name>A0A2W7MY64_9RHOB</name>
<feature type="domain" description="ABC transporter" evidence="6">
    <location>
        <begin position="5"/>
        <end position="238"/>
    </location>
</feature>